<keyword evidence="7" id="KW-0067">ATP-binding</keyword>
<evidence type="ECO:0000256" key="7">
    <source>
        <dbReference type="ARBA" id="ARBA00022840"/>
    </source>
</evidence>
<proteinExistence type="predicted"/>
<dbReference type="CDD" id="cd16917">
    <property type="entry name" value="HATPase_UhpB-NarQ-NarX-like"/>
    <property type="match status" value="1"/>
</dbReference>
<dbReference type="Pfam" id="PF13796">
    <property type="entry name" value="Sensor"/>
    <property type="match status" value="1"/>
</dbReference>
<dbReference type="Pfam" id="PF07730">
    <property type="entry name" value="HisKA_3"/>
    <property type="match status" value="1"/>
</dbReference>
<reference evidence="14" key="1">
    <citation type="submission" date="2016-06" db="EMBL/GenBank/DDBJ databases">
        <authorList>
            <person name="Varghese N."/>
        </authorList>
    </citation>
    <scope>NUCLEOTIDE SEQUENCE [LARGE SCALE GENOMIC DNA]</scope>
    <source>
        <strain evidence="14">DSM 45555</strain>
    </source>
</reference>
<evidence type="ECO:0000259" key="12">
    <source>
        <dbReference type="Pfam" id="PF13796"/>
    </source>
</evidence>
<comment type="catalytic activity">
    <reaction evidence="1">
        <text>ATP + protein L-histidine = ADP + protein N-phospho-L-histidine.</text>
        <dbReference type="EC" id="2.7.13.3"/>
    </reaction>
</comment>
<keyword evidence="8" id="KW-0902">Two-component regulatory system</keyword>
<dbReference type="InterPro" id="IPR025828">
    <property type="entry name" value="Put_sensor_dom"/>
</dbReference>
<evidence type="ECO:0000256" key="9">
    <source>
        <dbReference type="SAM" id="Phobius"/>
    </source>
</evidence>
<dbReference type="Gene3D" id="3.30.565.10">
    <property type="entry name" value="Histidine kinase-like ATPase, C-terminal domain"/>
    <property type="match status" value="1"/>
</dbReference>
<dbReference type="Pfam" id="PF02518">
    <property type="entry name" value="HATPase_c"/>
    <property type="match status" value="1"/>
</dbReference>
<dbReference type="Gene3D" id="1.20.5.1930">
    <property type="match status" value="1"/>
</dbReference>
<feature type="transmembrane region" description="Helical" evidence="9">
    <location>
        <begin position="27"/>
        <end position="46"/>
    </location>
</feature>
<keyword evidence="6 13" id="KW-0418">Kinase</keyword>
<feature type="domain" description="Signal transduction histidine kinase subgroup 3 dimerisation and phosphoacceptor" evidence="11">
    <location>
        <begin position="243"/>
        <end position="306"/>
    </location>
</feature>
<evidence type="ECO:0000259" key="11">
    <source>
        <dbReference type="Pfam" id="PF07730"/>
    </source>
</evidence>
<name>A0A1C4UGY4_9ACTN</name>
<keyword evidence="3" id="KW-0597">Phosphoprotein</keyword>
<evidence type="ECO:0000256" key="1">
    <source>
        <dbReference type="ARBA" id="ARBA00000085"/>
    </source>
</evidence>
<keyword evidence="5" id="KW-0547">Nucleotide-binding</keyword>
<feature type="domain" description="Putative sensor" evidence="12">
    <location>
        <begin position="29"/>
        <end position="214"/>
    </location>
</feature>
<feature type="transmembrane region" description="Helical" evidence="9">
    <location>
        <begin position="52"/>
        <end position="71"/>
    </location>
</feature>
<dbReference type="GO" id="GO:0005524">
    <property type="term" value="F:ATP binding"/>
    <property type="evidence" value="ECO:0007669"/>
    <property type="project" value="UniProtKB-KW"/>
</dbReference>
<dbReference type="InterPro" id="IPR011712">
    <property type="entry name" value="Sig_transdc_His_kin_sub3_dim/P"/>
</dbReference>
<evidence type="ECO:0000313" key="13">
    <source>
        <dbReference type="EMBL" id="SCE70923.1"/>
    </source>
</evidence>
<keyword evidence="9" id="KW-0812">Transmembrane</keyword>
<feature type="transmembrane region" description="Helical" evidence="9">
    <location>
        <begin position="181"/>
        <end position="199"/>
    </location>
</feature>
<evidence type="ECO:0000256" key="6">
    <source>
        <dbReference type="ARBA" id="ARBA00022777"/>
    </source>
</evidence>
<evidence type="ECO:0000256" key="5">
    <source>
        <dbReference type="ARBA" id="ARBA00022741"/>
    </source>
</evidence>
<dbReference type="GO" id="GO:0000155">
    <property type="term" value="F:phosphorelay sensor kinase activity"/>
    <property type="evidence" value="ECO:0007669"/>
    <property type="project" value="InterPro"/>
</dbReference>
<keyword evidence="9" id="KW-0472">Membrane</keyword>
<gene>
    <name evidence="13" type="ORF">GA0070215_101476</name>
</gene>
<dbReference type="PANTHER" id="PTHR24421">
    <property type="entry name" value="NITRATE/NITRITE SENSOR PROTEIN NARX-RELATED"/>
    <property type="match status" value="1"/>
</dbReference>
<dbReference type="GO" id="GO:0016020">
    <property type="term" value="C:membrane"/>
    <property type="evidence" value="ECO:0007669"/>
    <property type="project" value="InterPro"/>
</dbReference>
<evidence type="ECO:0000256" key="4">
    <source>
        <dbReference type="ARBA" id="ARBA00022679"/>
    </source>
</evidence>
<feature type="domain" description="Histidine kinase/HSP90-like ATPase" evidence="10">
    <location>
        <begin position="349"/>
        <end position="433"/>
    </location>
</feature>
<dbReference type="InterPro" id="IPR036890">
    <property type="entry name" value="HATPase_C_sf"/>
</dbReference>
<protein>
    <recommendedName>
        <fullName evidence="2">histidine kinase</fullName>
        <ecNumber evidence="2">2.7.13.3</ecNumber>
    </recommendedName>
</protein>
<dbReference type="InterPro" id="IPR003594">
    <property type="entry name" value="HATPase_dom"/>
</dbReference>
<evidence type="ECO:0000256" key="8">
    <source>
        <dbReference type="ARBA" id="ARBA00023012"/>
    </source>
</evidence>
<evidence type="ECO:0000259" key="10">
    <source>
        <dbReference type="Pfam" id="PF02518"/>
    </source>
</evidence>
<dbReference type="EMBL" id="FMCV01000001">
    <property type="protein sequence ID" value="SCE70923.1"/>
    <property type="molecule type" value="Genomic_DNA"/>
</dbReference>
<dbReference type="PANTHER" id="PTHR24421:SF10">
    <property type="entry name" value="NITRATE_NITRITE SENSOR PROTEIN NARQ"/>
    <property type="match status" value="1"/>
</dbReference>
<dbReference type="GO" id="GO:0046983">
    <property type="term" value="F:protein dimerization activity"/>
    <property type="evidence" value="ECO:0007669"/>
    <property type="project" value="InterPro"/>
</dbReference>
<dbReference type="Proteomes" id="UP000198551">
    <property type="component" value="Unassembled WGS sequence"/>
</dbReference>
<dbReference type="RefSeq" id="WP_091041274.1">
    <property type="nucleotide sequence ID" value="NZ_FMCV01000001.1"/>
</dbReference>
<keyword evidence="14" id="KW-1185">Reference proteome</keyword>
<evidence type="ECO:0000256" key="2">
    <source>
        <dbReference type="ARBA" id="ARBA00012438"/>
    </source>
</evidence>
<dbReference type="AlphaFoldDB" id="A0A1C4UGY4"/>
<keyword evidence="4" id="KW-0808">Transferase</keyword>
<accession>A0A1C4UGY4</accession>
<evidence type="ECO:0000313" key="14">
    <source>
        <dbReference type="Proteomes" id="UP000198551"/>
    </source>
</evidence>
<dbReference type="SUPFAM" id="SSF55874">
    <property type="entry name" value="ATPase domain of HSP90 chaperone/DNA topoisomerase II/histidine kinase"/>
    <property type="match status" value="1"/>
</dbReference>
<dbReference type="EC" id="2.7.13.3" evidence="2"/>
<dbReference type="InterPro" id="IPR050482">
    <property type="entry name" value="Sensor_HK_TwoCompSys"/>
</dbReference>
<feature type="transmembrane region" description="Helical" evidence="9">
    <location>
        <begin position="121"/>
        <end position="144"/>
    </location>
</feature>
<sequence>MTAVPLATAPAPLSPVRGLLRRLARDTTYVLVGLPLALVGFVLAVVGISLSAGLLVTTLGLPIIAGFLYAARGLADVERLRLAGVQDRPRVRPVYRRPEPGAGFWRRVFTPIRDAQSWLDLLHAFVQLLVAVPTFVVLVVWWVLALGGTLYITYDWAIPRGAGHQDLSQLLGMGDGPGPRIVLNTAIGLFALFTLPLVARGCARLQAGLAYSLLTGVAEMRQRIVTLEEQKRAAASAEAVALRRLERDIHDGPQQRLVRLAMDLGRARHQLTADPEAARQTLDEAVAQTRETLDELRALSRGIAPPILVDRGLPSALAALAARALIPTELTLDDDLGTAAGRLDPGLESTAYFVVAEALTNVSKHSRATACRVEVTRKVGRLEITVTDDGAGGAHLAKGHGLSGIADRVRAAGGTLEVTSPAGGPTRIHAELPR</sequence>
<keyword evidence="9" id="KW-1133">Transmembrane helix</keyword>
<organism evidence="13 14">
    <name type="scientific">Micromonospora marina</name>
    <dbReference type="NCBI Taxonomy" id="307120"/>
    <lineage>
        <taxon>Bacteria</taxon>
        <taxon>Bacillati</taxon>
        <taxon>Actinomycetota</taxon>
        <taxon>Actinomycetes</taxon>
        <taxon>Micromonosporales</taxon>
        <taxon>Micromonosporaceae</taxon>
        <taxon>Micromonospora</taxon>
    </lineage>
</organism>
<evidence type="ECO:0000256" key="3">
    <source>
        <dbReference type="ARBA" id="ARBA00022553"/>
    </source>
</evidence>